<proteinExistence type="predicted"/>
<organism evidence="1 2">
    <name type="scientific">Stentor coeruleus</name>
    <dbReference type="NCBI Taxonomy" id="5963"/>
    <lineage>
        <taxon>Eukaryota</taxon>
        <taxon>Sar</taxon>
        <taxon>Alveolata</taxon>
        <taxon>Ciliophora</taxon>
        <taxon>Postciliodesmatophora</taxon>
        <taxon>Heterotrichea</taxon>
        <taxon>Heterotrichida</taxon>
        <taxon>Stentoridae</taxon>
        <taxon>Stentor</taxon>
    </lineage>
</organism>
<keyword evidence="2" id="KW-1185">Reference proteome</keyword>
<reference evidence="1 2" key="1">
    <citation type="submission" date="2016-11" db="EMBL/GenBank/DDBJ databases">
        <title>The macronuclear genome of Stentor coeruleus: a giant cell with tiny introns.</title>
        <authorList>
            <person name="Slabodnick M."/>
            <person name="Ruby J.G."/>
            <person name="Reiff S.B."/>
            <person name="Swart E.C."/>
            <person name="Gosai S."/>
            <person name="Prabakaran S."/>
            <person name="Witkowska E."/>
            <person name="Larue G.E."/>
            <person name="Fisher S."/>
            <person name="Freeman R.M."/>
            <person name="Gunawardena J."/>
            <person name="Chu W."/>
            <person name="Stover N.A."/>
            <person name="Gregory B.D."/>
            <person name="Nowacki M."/>
            <person name="Derisi J."/>
            <person name="Roy S.W."/>
            <person name="Marshall W.F."/>
            <person name="Sood P."/>
        </authorList>
    </citation>
    <scope>NUCLEOTIDE SEQUENCE [LARGE SCALE GENOMIC DNA]</scope>
    <source>
        <strain evidence="1">WM001</strain>
    </source>
</reference>
<gene>
    <name evidence="1" type="ORF">SteCoe_37006</name>
</gene>
<dbReference type="AlphaFoldDB" id="A0A1R2ANZ5"/>
<name>A0A1R2ANZ5_9CILI</name>
<dbReference type="EMBL" id="MPUH01001779">
    <property type="protein sequence ID" value="OMJ66227.1"/>
    <property type="molecule type" value="Genomic_DNA"/>
</dbReference>
<accession>A0A1R2ANZ5</accession>
<sequence>MNIVPTIKIQNKFIPSPRTKSVQSRADRKKILVLNNKNPKEEFIRKSPEHFTRYFYSGEKECQTLNFPSLQINENTQTNFEDFFKSHRHSIEKEVMSIFQGSQTLQKPGSLVKIEGLEAQKPETPAEILEPKQDNFKDLLKLAKHFRPTTPTIGKASPINISKARLGYKARVLPCNKFFSLKTNNIVFRPSTPKVRTSKIPKPSIVISNYQKPNRPKNIGNKDLLQKQRVIENRSQTPASVCVVKLEFKSCEGWLASPTVSPTIDFP</sequence>
<comment type="caution">
    <text evidence="1">The sequence shown here is derived from an EMBL/GenBank/DDBJ whole genome shotgun (WGS) entry which is preliminary data.</text>
</comment>
<evidence type="ECO:0000313" key="1">
    <source>
        <dbReference type="EMBL" id="OMJ66227.1"/>
    </source>
</evidence>
<protein>
    <submittedName>
        <fullName evidence="1">Uncharacterized protein</fullName>
    </submittedName>
</protein>
<dbReference type="Proteomes" id="UP000187209">
    <property type="component" value="Unassembled WGS sequence"/>
</dbReference>
<evidence type="ECO:0000313" key="2">
    <source>
        <dbReference type="Proteomes" id="UP000187209"/>
    </source>
</evidence>